<proteinExistence type="inferred from homology"/>
<feature type="region of interest" description="Disordered" evidence="6">
    <location>
        <begin position="168"/>
        <end position="196"/>
    </location>
</feature>
<dbReference type="Pfam" id="PF14223">
    <property type="entry name" value="Retrotran_gag_2"/>
    <property type="match status" value="1"/>
</dbReference>
<evidence type="ECO:0000256" key="3">
    <source>
        <dbReference type="ARBA" id="ARBA00022801"/>
    </source>
</evidence>
<dbReference type="Proteomes" id="UP000827092">
    <property type="component" value="Unassembled WGS sequence"/>
</dbReference>
<name>A0AAV6VDB5_9ARAC</name>
<dbReference type="GO" id="GO:0003676">
    <property type="term" value="F:nucleic acid binding"/>
    <property type="evidence" value="ECO:0007669"/>
    <property type="project" value="InterPro"/>
</dbReference>
<keyword evidence="2 5" id="KW-0479">Metal-binding</keyword>
<dbReference type="CDD" id="cd01085">
    <property type="entry name" value="APP"/>
    <property type="match status" value="1"/>
</dbReference>
<evidence type="ECO:0000256" key="4">
    <source>
        <dbReference type="PROSITE-ProRule" id="PRU00047"/>
    </source>
</evidence>
<comment type="similarity">
    <text evidence="1 5">Belongs to the peptidase M24B family.</text>
</comment>
<dbReference type="Pfam" id="PF16189">
    <property type="entry name" value="Creatinase_N_2"/>
    <property type="match status" value="1"/>
</dbReference>
<evidence type="ECO:0000313" key="8">
    <source>
        <dbReference type="EMBL" id="KAG8193880.1"/>
    </source>
</evidence>
<organism evidence="8 9">
    <name type="scientific">Oedothorax gibbosus</name>
    <dbReference type="NCBI Taxonomy" id="931172"/>
    <lineage>
        <taxon>Eukaryota</taxon>
        <taxon>Metazoa</taxon>
        <taxon>Ecdysozoa</taxon>
        <taxon>Arthropoda</taxon>
        <taxon>Chelicerata</taxon>
        <taxon>Arachnida</taxon>
        <taxon>Araneae</taxon>
        <taxon>Araneomorphae</taxon>
        <taxon>Entelegynae</taxon>
        <taxon>Araneoidea</taxon>
        <taxon>Linyphiidae</taxon>
        <taxon>Erigoninae</taxon>
        <taxon>Oedothorax</taxon>
    </lineage>
</organism>
<keyword evidence="4" id="KW-0862">Zinc</keyword>
<feature type="domain" description="CCHC-type" evidence="7">
    <location>
        <begin position="202"/>
        <end position="215"/>
    </location>
</feature>
<dbReference type="Gene3D" id="3.90.230.10">
    <property type="entry name" value="Creatinase/methionine aminopeptidase superfamily"/>
    <property type="match status" value="1"/>
</dbReference>
<dbReference type="SMART" id="SM00343">
    <property type="entry name" value="ZnF_C2HC"/>
    <property type="match status" value="1"/>
</dbReference>
<reference evidence="8 9" key="1">
    <citation type="journal article" date="2022" name="Nat. Ecol. Evol.">
        <title>A masculinizing supergene underlies an exaggerated male reproductive morph in a spider.</title>
        <authorList>
            <person name="Hendrickx F."/>
            <person name="De Corte Z."/>
            <person name="Sonet G."/>
            <person name="Van Belleghem S.M."/>
            <person name="Kostlbacher S."/>
            <person name="Vangestel C."/>
        </authorList>
    </citation>
    <scope>NUCLEOTIDE SEQUENCE [LARGE SCALE GENOMIC DNA]</scope>
    <source>
        <strain evidence="8">W744_W776</strain>
    </source>
</reference>
<dbReference type="InterPro" id="IPR001131">
    <property type="entry name" value="Peptidase_M24B_aminopep-P_CS"/>
</dbReference>
<evidence type="ECO:0000256" key="6">
    <source>
        <dbReference type="SAM" id="MobiDB-lite"/>
    </source>
</evidence>
<accession>A0AAV6VDB5</accession>
<dbReference type="AlphaFoldDB" id="A0AAV6VDB5"/>
<evidence type="ECO:0000313" key="9">
    <source>
        <dbReference type="Proteomes" id="UP000827092"/>
    </source>
</evidence>
<gene>
    <name evidence="8" type="ORF">JTE90_011440</name>
</gene>
<evidence type="ECO:0000256" key="1">
    <source>
        <dbReference type="ARBA" id="ARBA00008766"/>
    </source>
</evidence>
<dbReference type="EMBL" id="JAFNEN010000113">
    <property type="protein sequence ID" value="KAG8193880.1"/>
    <property type="molecule type" value="Genomic_DNA"/>
</dbReference>
<keyword evidence="3" id="KW-0378">Hydrolase</keyword>
<dbReference type="SUPFAM" id="SSF55920">
    <property type="entry name" value="Creatinase/aminopeptidase"/>
    <property type="match status" value="1"/>
</dbReference>
<evidence type="ECO:0000259" key="7">
    <source>
        <dbReference type="PROSITE" id="PS50158"/>
    </source>
</evidence>
<dbReference type="GO" id="GO:0008270">
    <property type="term" value="F:zinc ion binding"/>
    <property type="evidence" value="ECO:0007669"/>
    <property type="project" value="UniProtKB-KW"/>
</dbReference>
<keyword evidence="9" id="KW-1185">Reference proteome</keyword>
<dbReference type="PANTHER" id="PTHR43763:SF20">
    <property type="entry name" value="XAA-PRO AMINOPEPTIDASE APEPP"/>
    <property type="match status" value="1"/>
</dbReference>
<dbReference type="InterPro" id="IPR050422">
    <property type="entry name" value="X-Pro_aminopeptidase_P"/>
</dbReference>
<dbReference type="FunFam" id="3.90.230.10:FF:000004">
    <property type="entry name" value="xaa-Pro aminopeptidase 1 isoform X1"/>
    <property type="match status" value="1"/>
</dbReference>
<dbReference type="Pfam" id="PF16188">
    <property type="entry name" value="Peptidase_M24_C"/>
    <property type="match status" value="1"/>
</dbReference>
<dbReference type="InterPro" id="IPR001878">
    <property type="entry name" value="Znf_CCHC"/>
</dbReference>
<dbReference type="PANTHER" id="PTHR43763">
    <property type="entry name" value="XAA-PRO AMINOPEPTIDASE 1"/>
    <property type="match status" value="1"/>
</dbReference>
<dbReference type="InterPro" id="IPR000994">
    <property type="entry name" value="Pept_M24"/>
</dbReference>
<dbReference type="InterPro" id="IPR036875">
    <property type="entry name" value="Znf_CCHC_sf"/>
</dbReference>
<dbReference type="PROSITE" id="PS00491">
    <property type="entry name" value="PROLINE_PEPTIDASE"/>
    <property type="match status" value="1"/>
</dbReference>
<dbReference type="InterPro" id="IPR036005">
    <property type="entry name" value="Creatinase/aminopeptidase-like"/>
</dbReference>
<dbReference type="GO" id="GO:0070006">
    <property type="term" value="F:metalloaminopeptidase activity"/>
    <property type="evidence" value="ECO:0007669"/>
    <property type="project" value="InterPro"/>
</dbReference>
<dbReference type="Gene3D" id="3.40.350.10">
    <property type="entry name" value="Creatinase/prolidase N-terminal domain"/>
    <property type="match status" value="3"/>
</dbReference>
<dbReference type="PROSITE" id="PS50158">
    <property type="entry name" value="ZF_CCHC"/>
    <property type="match status" value="1"/>
</dbReference>
<evidence type="ECO:0000256" key="2">
    <source>
        <dbReference type="ARBA" id="ARBA00022723"/>
    </source>
</evidence>
<evidence type="ECO:0000256" key="5">
    <source>
        <dbReference type="RuleBase" id="RU000590"/>
    </source>
</evidence>
<dbReference type="InterPro" id="IPR000587">
    <property type="entry name" value="Creatinase_N"/>
</dbReference>
<dbReference type="InterPro" id="IPR033740">
    <property type="entry name" value="Pept_M24B"/>
</dbReference>
<dbReference type="InterPro" id="IPR032416">
    <property type="entry name" value="Peptidase_M24_C"/>
</dbReference>
<dbReference type="SUPFAM" id="SSF57756">
    <property type="entry name" value="Retrovirus zinc finger-like domains"/>
    <property type="match status" value="1"/>
</dbReference>
<dbReference type="Pfam" id="PF01321">
    <property type="entry name" value="Creatinase_N"/>
    <property type="match status" value="1"/>
</dbReference>
<sequence length="851" mass="95679">MQNTKYVSQSLDAYIIPHGDSHQNEYVGSSDQRLAFVSGFTGSAALATVFLSQEDNQKDLIGEADDPSEAWKLLEDIYEPKSRARIAALRNEFFNLKKKPGQSMGIYLSHLQQVAKMLKNAGKEVPEDEIAYQMIANLPSEYDIAVQQIYQLKDSDFKPEIVRTAEEGRISSRHQEPVEALLSKERRPNAKPPTKEPKKLVCFRCETPGHFARNCHKPPLPQKKIEPWKERNPKKKPEGGFLAEALVSTTSGTVEFVIDTGATEHFCNDRTLFTDYEDIPTQEAAIAEGTTPIVGRGTAIVSRNQAALWTDGRYFLQAGKQLDDNWTLMKEAVSGTPTHGQFLNKILPVNGCVGVDALLTSFDTFQSLSSELKIQGHTLLPIEKNLVDEVWADKPPRHSNAIENVPIEYCGKTWQQKVEDIRREMEKENASVVVVTALDEIAWLFNLRGSDIEFNPIFYSYAIITKSSIWFFIDDLERLSSEAKASLENGKKNLTVAPYGSFSSTLQDIVNTNSNGKIWIKEDSSYSLVKLIPEKDRLLKDTSICLSKAIKNEQEIKCARNAHIKDAAALCEFHCWLSKSVSHQNITEMSAAEKLESFRKELDNYVGLSFETISGSGPNGAIIHYQATPETDRKITTEEIYLCDSGAHYRDLGTTDVTRTMHFGFPTSYEKMCYTLVLKGHIALSSLIFPQDIIGQRIDSFARQSLWEVGLDYMHGTGHGVGSFLNVHEGPMGIHYRQSKKLVGLQEGMILSIEPGVYLDEKFGIRLENLAVIKKAVTAHKFRDLDFLTFEPLTLVPFDKNLIDPALLTEKELNWLNTYHSTCKEVVGNFLLNRGKKEAYQWLIEATSHLG</sequence>
<protein>
    <recommendedName>
        <fullName evidence="7">CCHC-type domain-containing protein</fullName>
    </recommendedName>
</protein>
<keyword evidence="4" id="KW-0863">Zinc-finger</keyword>
<dbReference type="InterPro" id="IPR029149">
    <property type="entry name" value="Creatin/AminoP/Spt16_N"/>
</dbReference>
<dbReference type="Gene3D" id="4.10.60.10">
    <property type="entry name" value="Zinc finger, CCHC-type"/>
    <property type="match status" value="1"/>
</dbReference>
<comment type="caution">
    <text evidence="8">The sequence shown here is derived from an EMBL/GenBank/DDBJ whole genome shotgun (WGS) entry which is preliminary data.</text>
</comment>
<dbReference type="Pfam" id="PF00557">
    <property type="entry name" value="Peptidase_M24"/>
    <property type="match status" value="1"/>
</dbReference>